<feature type="compositionally biased region" description="Polar residues" evidence="8">
    <location>
        <begin position="280"/>
        <end position="289"/>
    </location>
</feature>
<sequence>MNAILAACGLVAVYILISLLRVVFFPRQPPPPLVYTPKQVGDITLLELSKHDGRDPMRPLLLAVRGRVFDVTMGRPFYGPGAGYSLFAGREVARALAKVEVEESECNDNLEGLSQRELESLADWERTFEGKYEVVGRVVPPLRLTLEQLAQYSGTDSSKPLYLSVCGLVLDVTAGSGFYGPDGAYPFAGRECARALAKFSTEEADLVADLTGCSLAELDSLKDWQARLYGKYPIVGEVVTEEAAAAQEAAPEAAAAPADDKLQGGSLEDAAAAAGDGRVQPSTLSRQQASPSLDSNSSSNPSSPWLSDVAVVESTPLATTGGQTWNAAYRLAAYIRDAEPGVRAPGVSLLELGSGTGWLGITLAANMPHAALVCLTEQPDGVAWLQHNVSLNRQAGRPLRNLQVQPCDWNEFGQGAAAAAAAASGSGGSSSSAGKPPAPTAAAVLADTPAAAAAAGAAAAAAAAGATTPPATAAGVASGAAPHAAALVPEGGTAVDLRRTSWDYLVGSDLVYNEAGSCCLPRVMAALAGLCTRILYCHTKHRFDLLDAELFEQLAVCGLEAEEVWEPGAPPPPRSPPPQFPPAELFPDQRVAVYRISKAASMPSQPS</sequence>
<reference evidence="10" key="2">
    <citation type="submission" date="2020-11" db="EMBL/GenBank/DDBJ databases">
        <authorList>
            <person name="Cecchin M."/>
            <person name="Marcolungo L."/>
            <person name="Rossato M."/>
            <person name="Girolomoni L."/>
            <person name="Cosentino E."/>
            <person name="Cuine S."/>
            <person name="Li-Beisson Y."/>
            <person name="Delledonne M."/>
            <person name="Ballottari M."/>
        </authorList>
    </citation>
    <scope>NUCLEOTIDE SEQUENCE</scope>
    <source>
        <strain evidence="10">211/11P</strain>
        <tissue evidence="10">Whole cell</tissue>
    </source>
</reference>
<dbReference type="Gene3D" id="3.40.50.150">
    <property type="entry name" value="Vaccinia Virus protein VP39"/>
    <property type="match status" value="1"/>
</dbReference>
<dbReference type="PANTHER" id="PTHR10281">
    <property type="entry name" value="MEMBRANE-ASSOCIATED PROGESTERONE RECEPTOR COMPONENT-RELATED"/>
    <property type="match status" value="1"/>
</dbReference>
<dbReference type="FunFam" id="3.10.120.10:FF:000003">
    <property type="entry name" value="membrane-associated progesterone receptor component 1"/>
    <property type="match status" value="1"/>
</dbReference>
<keyword evidence="5" id="KW-0256">Endoplasmic reticulum</keyword>
<dbReference type="GO" id="GO:0016020">
    <property type="term" value="C:membrane"/>
    <property type="evidence" value="ECO:0007669"/>
    <property type="project" value="TreeGrafter"/>
</dbReference>
<dbReference type="AlphaFoldDB" id="A0A9D4TTU2"/>
<keyword evidence="3" id="KW-0754">Steroid-binding</keyword>
<dbReference type="PANTHER" id="PTHR10281:SF72">
    <property type="entry name" value="NEUDESIN"/>
    <property type="match status" value="1"/>
</dbReference>
<keyword evidence="6" id="KW-0408">Iron</keyword>
<dbReference type="Pfam" id="PF10294">
    <property type="entry name" value="Methyltransf_16"/>
    <property type="match status" value="1"/>
</dbReference>
<dbReference type="SMART" id="SM01117">
    <property type="entry name" value="Cyt-b5"/>
    <property type="match status" value="2"/>
</dbReference>
<dbReference type="GO" id="GO:0005783">
    <property type="term" value="C:endoplasmic reticulum"/>
    <property type="evidence" value="ECO:0007669"/>
    <property type="project" value="UniProtKB-SubCell"/>
</dbReference>
<dbReference type="InterPro" id="IPR001199">
    <property type="entry name" value="Cyt_B5-like_heme/steroid-bd"/>
</dbReference>
<proteinExistence type="inferred from homology"/>
<accession>A0A9D4TTU2</accession>
<dbReference type="EMBL" id="SIDB01000003">
    <property type="protein sequence ID" value="KAI3434612.1"/>
    <property type="molecule type" value="Genomic_DNA"/>
</dbReference>
<keyword evidence="3" id="KW-0446">Lipid-binding</keyword>
<comment type="caution">
    <text evidence="10">The sequence shown here is derived from an EMBL/GenBank/DDBJ whole genome shotgun (WGS) entry which is preliminary data.</text>
</comment>
<dbReference type="InterPro" id="IPR036400">
    <property type="entry name" value="Cyt_B5-like_heme/steroid_sf"/>
</dbReference>
<dbReference type="Pfam" id="PF00173">
    <property type="entry name" value="Cyt-b5"/>
    <property type="match status" value="1"/>
</dbReference>
<evidence type="ECO:0000256" key="2">
    <source>
        <dbReference type="ARBA" id="ARBA00022617"/>
    </source>
</evidence>
<evidence type="ECO:0000313" key="10">
    <source>
        <dbReference type="EMBL" id="KAI3434612.1"/>
    </source>
</evidence>
<feature type="domain" description="Cytochrome b5 heme-binding" evidence="9">
    <location>
        <begin position="43"/>
        <end position="139"/>
    </location>
</feature>
<dbReference type="Proteomes" id="UP001055712">
    <property type="component" value="Unassembled WGS sequence"/>
</dbReference>
<evidence type="ECO:0000256" key="5">
    <source>
        <dbReference type="ARBA" id="ARBA00022824"/>
    </source>
</evidence>
<keyword evidence="4" id="KW-0479">Metal-binding</keyword>
<evidence type="ECO:0000256" key="1">
    <source>
        <dbReference type="ARBA" id="ARBA00004240"/>
    </source>
</evidence>
<dbReference type="OrthoDB" id="547796at2759"/>
<evidence type="ECO:0000259" key="9">
    <source>
        <dbReference type="SMART" id="SM01117"/>
    </source>
</evidence>
<comment type="similarity">
    <text evidence="7">Belongs to the cytochrome b5 family. MAPR subfamily.</text>
</comment>
<evidence type="ECO:0000256" key="4">
    <source>
        <dbReference type="ARBA" id="ARBA00022723"/>
    </source>
</evidence>
<evidence type="ECO:0000313" key="11">
    <source>
        <dbReference type="Proteomes" id="UP001055712"/>
    </source>
</evidence>
<dbReference type="Gene3D" id="3.10.120.10">
    <property type="entry name" value="Cytochrome b5-like heme/steroid binding domain"/>
    <property type="match status" value="2"/>
</dbReference>
<feature type="region of interest" description="Disordered" evidence="8">
    <location>
        <begin position="565"/>
        <end position="584"/>
    </location>
</feature>
<keyword evidence="2" id="KW-0349">Heme</keyword>
<feature type="domain" description="Cytochrome b5 heme-binding" evidence="9">
    <location>
        <begin position="144"/>
        <end position="239"/>
    </location>
</feature>
<dbReference type="InterPro" id="IPR050577">
    <property type="entry name" value="MAPR/NEUFC/NENF-like"/>
</dbReference>
<dbReference type="GO" id="GO:0005496">
    <property type="term" value="F:steroid binding"/>
    <property type="evidence" value="ECO:0007669"/>
    <property type="project" value="UniProtKB-KW"/>
</dbReference>
<evidence type="ECO:0000256" key="7">
    <source>
        <dbReference type="ARBA" id="ARBA00038357"/>
    </source>
</evidence>
<gene>
    <name evidence="10" type="ORF">D9Q98_002680</name>
</gene>
<feature type="compositionally biased region" description="Low complexity" evidence="8">
    <location>
        <begin position="290"/>
        <end position="305"/>
    </location>
</feature>
<protein>
    <recommendedName>
        <fullName evidence="9">Cytochrome b5 heme-binding domain-containing protein</fullName>
    </recommendedName>
</protein>
<dbReference type="SUPFAM" id="SSF53335">
    <property type="entry name" value="S-adenosyl-L-methionine-dependent methyltransferases"/>
    <property type="match status" value="1"/>
</dbReference>
<dbReference type="SUPFAM" id="SSF55856">
    <property type="entry name" value="Cytochrome b5-like heme/steroid binding domain"/>
    <property type="match status" value="2"/>
</dbReference>
<evidence type="ECO:0000256" key="8">
    <source>
        <dbReference type="SAM" id="MobiDB-lite"/>
    </source>
</evidence>
<dbReference type="GO" id="GO:0046872">
    <property type="term" value="F:metal ion binding"/>
    <property type="evidence" value="ECO:0007669"/>
    <property type="project" value="UniProtKB-KW"/>
</dbReference>
<name>A0A9D4TTU2_CHLVU</name>
<evidence type="ECO:0000256" key="6">
    <source>
        <dbReference type="ARBA" id="ARBA00023004"/>
    </source>
</evidence>
<dbReference type="InterPro" id="IPR019410">
    <property type="entry name" value="Methyltransf_16"/>
</dbReference>
<dbReference type="InterPro" id="IPR029063">
    <property type="entry name" value="SAM-dependent_MTases_sf"/>
</dbReference>
<keyword evidence="11" id="KW-1185">Reference proteome</keyword>
<feature type="compositionally biased region" description="Pro residues" evidence="8">
    <location>
        <begin position="568"/>
        <end position="581"/>
    </location>
</feature>
<evidence type="ECO:0000256" key="3">
    <source>
        <dbReference type="ARBA" id="ARBA00022665"/>
    </source>
</evidence>
<reference evidence="10" key="1">
    <citation type="journal article" date="2019" name="Plant J.">
        <title>Chlorella vulgaris genome assembly and annotation reveals the molecular basis for metabolic acclimation to high light conditions.</title>
        <authorList>
            <person name="Cecchin M."/>
            <person name="Marcolungo L."/>
            <person name="Rossato M."/>
            <person name="Girolomoni L."/>
            <person name="Cosentino E."/>
            <person name="Cuine S."/>
            <person name="Li-Beisson Y."/>
            <person name="Delledonne M."/>
            <person name="Ballottari M."/>
        </authorList>
    </citation>
    <scope>NUCLEOTIDE SEQUENCE</scope>
    <source>
        <strain evidence="10">211/11P</strain>
    </source>
</reference>
<comment type="subcellular location">
    <subcellularLocation>
        <location evidence="1">Endoplasmic reticulum</location>
    </subcellularLocation>
</comment>
<feature type="region of interest" description="Disordered" evidence="8">
    <location>
        <begin position="270"/>
        <end position="305"/>
    </location>
</feature>
<organism evidence="10 11">
    <name type="scientific">Chlorella vulgaris</name>
    <name type="common">Green alga</name>
    <dbReference type="NCBI Taxonomy" id="3077"/>
    <lineage>
        <taxon>Eukaryota</taxon>
        <taxon>Viridiplantae</taxon>
        <taxon>Chlorophyta</taxon>
        <taxon>core chlorophytes</taxon>
        <taxon>Trebouxiophyceae</taxon>
        <taxon>Chlorellales</taxon>
        <taxon>Chlorellaceae</taxon>
        <taxon>Chlorella clade</taxon>
        <taxon>Chlorella</taxon>
    </lineage>
</organism>